<feature type="non-terminal residue" evidence="13">
    <location>
        <position position="167"/>
    </location>
</feature>
<feature type="disulfide bond" evidence="11">
    <location>
        <begin position="1"/>
        <end position="76"/>
    </location>
</feature>
<comment type="subcellular location">
    <subcellularLocation>
        <location evidence="1 12">Secreted</location>
    </subcellularLocation>
</comment>
<dbReference type="AlphaFoldDB" id="A0A2J6RW08"/>
<gene>
    <name evidence="13" type="ORF">L207DRAFT_393383</name>
</gene>
<evidence type="ECO:0000256" key="1">
    <source>
        <dbReference type="ARBA" id="ARBA00004613"/>
    </source>
</evidence>
<dbReference type="EC" id="3.1.1.74" evidence="3 12"/>
<evidence type="ECO:0000256" key="8">
    <source>
        <dbReference type="ARBA" id="ARBA00023157"/>
    </source>
</evidence>
<dbReference type="EMBL" id="KZ613943">
    <property type="protein sequence ID" value="PMD42705.1"/>
    <property type="molecule type" value="Genomic_DNA"/>
</dbReference>
<dbReference type="InterPro" id="IPR000675">
    <property type="entry name" value="Cutinase/axe"/>
</dbReference>
<evidence type="ECO:0000313" key="14">
    <source>
        <dbReference type="Proteomes" id="UP000235786"/>
    </source>
</evidence>
<dbReference type="GO" id="GO:0005576">
    <property type="term" value="C:extracellular region"/>
    <property type="evidence" value="ECO:0007669"/>
    <property type="project" value="UniProtKB-SubCell"/>
</dbReference>
<feature type="active site" description="Proton donor/acceptor" evidence="10">
    <location>
        <position position="152"/>
    </location>
</feature>
<comment type="function">
    <text evidence="12">Catalyzes the hydrolysis of complex carboxylic polyesters found in the cell wall of plants. Degrades cutin, a macromolecule that forms the structure of the plant cuticle.</text>
</comment>
<reference evidence="13 14" key="1">
    <citation type="submission" date="2016-04" db="EMBL/GenBank/DDBJ databases">
        <title>A degradative enzymes factory behind the ericoid mycorrhizal symbiosis.</title>
        <authorList>
            <consortium name="DOE Joint Genome Institute"/>
            <person name="Martino E."/>
            <person name="Morin E."/>
            <person name="Grelet G."/>
            <person name="Kuo A."/>
            <person name="Kohler A."/>
            <person name="Daghino S."/>
            <person name="Barry K."/>
            <person name="Choi C."/>
            <person name="Cichocki N."/>
            <person name="Clum A."/>
            <person name="Copeland A."/>
            <person name="Hainaut M."/>
            <person name="Haridas S."/>
            <person name="Labutti K."/>
            <person name="Lindquist E."/>
            <person name="Lipzen A."/>
            <person name="Khouja H.-R."/>
            <person name="Murat C."/>
            <person name="Ohm R."/>
            <person name="Olson A."/>
            <person name="Spatafora J."/>
            <person name="Veneault-Fourrey C."/>
            <person name="Henrissat B."/>
            <person name="Grigoriev I."/>
            <person name="Martin F."/>
            <person name="Perotto S."/>
        </authorList>
    </citation>
    <scope>NUCLEOTIDE SEQUENCE [LARGE SCALE GENOMIC DNA]</scope>
    <source>
        <strain evidence="13 14">F</strain>
    </source>
</reference>
<evidence type="ECO:0000256" key="12">
    <source>
        <dbReference type="RuleBase" id="RU361263"/>
    </source>
</evidence>
<keyword evidence="7 12" id="KW-0378">Hydrolase</keyword>
<proteinExistence type="inferred from homology"/>
<evidence type="ECO:0000256" key="7">
    <source>
        <dbReference type="ARBA" id="ARBA00022801"/>
    </source>
</evidence>
<keyword evidence="8 11" id="KW-1015">Disulfide bond</keyword>
<evidence type="ECO:0000256" key="6">
    <source>
        <dbReference type="ARBA" id="ARBA00022729"/>
    </source>
</evidence>
<dbReference type="GO" id="GO:0050525">
    <property type="term" value="F:cutinase activity"/>
    <property type="evidence" value="ECO:0007669"/>
    <property type="project" value="UniProtKB-UniRule"/>
</dbReference>
<evidence type="ECO:0000256" key="3">
    <source>
        <dbReference type="ARBA" id="ARBA00013095"/>
    </source>
</evidence>
<evidence type="ECO:0000256" key="9">
    <source>
        <dbReference type="ARBA" id="ARBA00034045"/>
    </source>
</evidence>
<accession>A0A2J6RW08</accession>
<protein>
    <recommendedName>
        <fullName evidence="3 12">Cutinase</fullName>
        <ecNumber evidence="3 12">3.1.1.74</ecNumber>
    </recommendedName>
</protein>
<keyword evidence="4 12" id="KW-0719">Serine esterase</keyword>
<dbReference type="InterPro" id="IPR011150">
    <property type="entry name" value="Cutinase_monf"/>
</dbReference>
<evidence type="ECO:0000256" key="2">
    <source>
        <dbReference type="ARBA" id="ARBA00007534"/>
    </source>
</evidence>
<evidence type="ECO:0000313" key="13">
    <source>
        <dbReference type="EMBL" id="PMD42705.1"/>
    </source>
</evidence>
<dbReference type="InterPro" id="IPR029058">
    <property type="entry name" value="AB_hydrolase_fold"/>
</dbReference>
<feature type="active site" description="Nucleophile" evidence="10">
    <location>
        <position position="87"/>
    </location>
</feature>
<evidence type="ECO:0000256" key="10">
    <source>
        <dbReference type="PIRSR" id="PIRSR611150-1"/>
    </source>
</evidence>
<evidence type="ECO:0000256" key="11">
    <source>
        <dbReference type="PIRSR" id="PIRSR611150-2"/>
    </source>
</evidence>
<dbReference type="SMART" id="SM01110">
    <property type="entry name" value="Cutinase"/>
    <property type="match status" value="1"/>
</dbReference>
<dbReference type="GO" id="GO:0016052">
    <property type="term" value="P:carbohydrate catabolic process"/>
    <property type="evidence" value="ECO:0007669"/>
    <property type="project" value="TreeGrafter"/>
</dbReference>
<feature type="disulfide bond" evidence="11">
    <location>
        <begin position="135"/>
        <end position="142"/>
    </location>
</feature>
<evidence type="ECO:0000256" key="4">
    <source>
        <dbReference type="ARBA" id="ARBA00022487"/>
    </source>
</evidence>
<dbReference type="OrthoDB" id="2975078at2759"/>
<sequence length="167" mass="17155">CKDMTVIFARGTTEPGNVGLFTGPPFFDALSAMLGSNSISVQGVDYSASIEGFLQGGDAAGSQTMATMITSALQSCPNTKVVMSGYSQGGQLVHNAAKLLPASTMAQVSSVVIFGDPDFGEAVTGAASTKTKVICHPDDNICQHGDLILVSHLTYSENAQEAATFAA</sequence>
<keyword evidence="6" id="KW-0732">Signal</keyword>
<comment type="catalytic activity">
    <reaction evidence="9 12">
        <text>cutin + H2O = cutin monomers.</text>
        <dbReference type="EC" id="3.1.1.74"/>
    </reaction>
</comment>
<dbReference type="PRINTS" id="PR00129">
    <property type="entry name" value="CUTINASE"/>
</dbReference>
<organism evidence="13 14">
    <name type="scientific">Hyaloscypha variabilis (strain UAMH 11265 / GT02V1 / F)</name>
    <name type="common">Meliniomyces variabilis</name>
    <dbReference type="NCBI Taxonomy" id="1149755"/>
    <lineage>
        <taxon>Eukaryota</taxon>
        <taxon>Fungi</taxon>
        <taxon>Dikarya</taxon>
        <taxon>Ascomycota</taxon>
        <taxon>Pezizomycotina</taxon>
        <taxon>Leotiomycetes</taxon>
        <taxon>Helotiales</taxon>
        <taxon>Hyaloscyphaceae</taxon>
        <taxon>Hyaloscypha</taxon>
        <taxon>Hyaloscypha variabilis</taxon>
    </lineage>
</organism>
<dbReference type="PANTHER" id="PTHR48250">
    <property type="entry name" value="CUTINASE 2-RELATED"/>
    <property type="match status" value="1"/>
</dbReference>
<name>A0A2J6RW08_HYAVF</name>
<keyword evidence="14" id="KW-1185">Reference proteome</keyword>
<dbReference type="InterPro" id="IPR043580">
    <property type="entry name" value="CUTINASE_1"/>
</dbReference>
<dbReference type="Proteomes" id="UP000235786">
    <property type="component" value="Unassembled WGS sequence"/>
</dbReference>
<dbReference type="SUPFAM" id="SSF53474">
    <property type="entry name" value="alpha/beta-Hydrolases"/>
    <property type="match status" value="1"/>
</dbReference>
<dbReference type="Pfam" id="PF01083">
    <property type="entry name" value="Cutinase"/>
    <property type="match status" value="1"/>
</dbReference>
<keyword evidence="5 12" id="KW-0964">Secreted</keyword>
<comment type="similarity">
    <text evidence="2 12">Belongs to the cutinase family.</text>
</comment>
<dbReference type="Gene3D" id="3.40.50.1820">
    <property type="entry name" value="alpha/beta hydrolase"/>
    <property type="match status" value="1"/>
</dbReference>
<dbReference type="PANTHER" id="PTHR48250:SF1">
    <property type="entry name" value="CUTINASE"/>
    <property type="match status" value="1"/>
</dbReference>
<feature type="active site" evidence="10">
    <location>
        <position position="139"/>
    </location>
</feature>
<feature type="non-terminal residue" evidence="13">
    <location>
        <position position="1"/>
    </location>
</feature>
<evidence type="ECO:0000256" key="5">
    <source>
        <dbReference type="ARBA" id="ARBA00022525"/>
    </source>
</evidence>
<dbReference type="PROSITE" id="PS00155">
    <property type="entry name" value="CUTINASE_1"/>
    <property type="match status" value="1"/>
</dbReference>